<dbReference type="WBParaSite" id="SVE_2017300.1">
    <property type="protein sequence ID" value="SVE_2017300.1"/>
    <property type="gene ID" value="SVE_2017300"/>
</dbReference>
<accession>A0A0K0G5Z7</accession>
<dbReference type="Proteomes" id="UP000035680">
    <property type="component" value="Unassembled WGS sequence"/>
</dbReference>
<reference evidence="1" key="1">
    <citation type="submission" date="2014-07" db="EMBL/GenBank/DDBJ databases">
        <authorList>
            <person name="Martin A.A"/>
            <person name="De Silva N."/>
        </authorList>
    </citation>
    <scope>NUCLEOTIDE SEQUENCE</scope>
</reference>
<organism evidence="1 2">
    <name type="scientific">Strongyloides venezuelensis</name>
    <name type="common">Threadworm</name>
    <dbReference type="NCBI Taxonomy" id="75913"/>
    <lineage>
        <taxon>Eukaryota</taxon>
        <taxon>Metazoa</taxon>
        <taxon>Ecdysozoa</taxon>
        <taxon>Nematoda</taxon>
        <taxon>Chromadorea</taxon>
        <taxon>Rhabditida</taxon>
        <taxon>Tylenchina</taxon>
        <taxon>Panagrolaimomorpha</taxon>
        <taxon>Strongyloidoidea</taxon>
        <taxon>Strongyloididae</taxon>
        <taxon>Strongyloides</taxon>
    </lineage>
</organism>
<evidence type="ECO:0000313" key="1">
    <source>
        <dbReference type="Proteomes" id="UP000035680"/>
    </source>
</evidence>
<reference evidence="2" key="2">
    <citation type="submission" date="2015-08" db="UniProtKB">
        <authorList>
            <consortium name="WormBaseParasite"/>
        </authorList>
    </citation>
    <scope>IDENTIFICATION</scope>
</reference>
<evidence type="ECO:0000313" key="2">
    <source>
        <dbReference type="WBParaSite" id="SVE_2017300.1"/>
    </source>
</evidence>
<name>A0A0K0G5Z7_STRVS</name>
<keyword evidence="1" id="KW-1185">Reference proteome</keyword>
<protein>
    <submittedName>
        <fullName evidence="2">Uncharacterized protein</fullName>
    </submittedName>
</protein>
<proteinExistence type="predicted"/>
<dbReference type="AlphaFoldDB" id="A0A0K0G5Z7"/>
<sequence length="77" mass="8783">MRITIKDFGIFGIYRRNTLSSDFCNSTSATYINNSNTTSLIQERLSFPLKTIVNSTFLIDNIPNNKLLSNPEKTNTY</sequence>